<organism evidence="1 2">
    <name type="scientific">Rubroshorea leprosula</name>
    <dbReference type="NCBI Taxonomy" id="152421"/>
    <lineage>
        <taxon>Eukaryota</taxon>
        <taxon>Viridiplantae</taxon>
        <taxon>Streptophyta</taxon>
        <taxon>Embryophyta</taxon>
        <taxon>Tracheophyta</taxon>
        <taxon>Spermatophyta</taxon>
        <taxon>Magnoliopsida</taxon>
        <taxon>eudicotyledons</taxon>
        <taxon>Gunneridae</taxon>
        <taxon>Pentapetalae</taxon>
        <taxon>rosids</taxon>
        <taxon>malvids</taxon>
        <taxon>Malvales</taxon>
        <taxon>Dipterocarpaceae</taxon>
        <taxon>Rubroshorea</taxon>
    </lineage>
</organism>
<dbReference type="Proteomes" id="UP001054252">
    <property type="component" value="Unassembled WGS sequence"/>
</dbReference>
<gene>
    <name evidence="1" type="ORF">SLEP1_g15051</name>
</gene>
<sequence length="41" mass="4980">MRRVMLHEAAQRFMSIPFGCGSIKLWEDTVRVKQIKYQFMF</sequence>
<comment type="caution">
    <text evidence="1">The sequence shown here is derived from an EMBL/GenBank/DDBJ whole genome shotgun (WGS) entry which is preliminary data.</text>
</comment>
<reference evidence="1 2" key="1">
    <citation type="journal article" date="2021" name="Commun. Biol.">
        <title>The genome of Shorea leprosula (Dipterocarpaceae) highlights the ecological relevance of drought in aseasonal tropical rainforests.</title>
        <authorList>
            <person name="Ng K.K.S."/>
            <person name="Kobayashi M.J."/>
            <person name="Fawcett J.A."/>
            <person name="Hatakeyama M."/>
            <person name="Paape T."/>
            <person name="Ng C.H."/>
            <person name="Ang C.C."/>
            <person name="Tnah L.H."/>
            <person name="Lee C.T."/>
            <person name="Nishiyama T."/>
            <person name="Sese J."/>
            <person name="O'Brien M.J."/>
            <person name="Copetti D."/>
            <person name="Mohd Noor M.I."/>
            <person name="Ong R.C."/>
            <person name="Putra M."/>
            <person name="Sireger I.Z."/>
            <person name="Indrioko S."/>
            <person name="Kosugi Y."/>
            <person name="Izuno A."/>
            <person name="Isagi Y."/>
            <person name="Lee S.L."/>
            <person name="Shimizu K.K."/>
        </authorList>
    </citation>
    <scope>NUCLEOTIDE SEQUENCE [LARGE SCALE GENOMIC DNA]</scope>
    <source>
        <strain evidence="1">214</strain>
    </source>
</reference>
<dbReference type="AlphaFoldDB" id="A0AAV5IXU1"/>
<dbReference type="EMBL" id="BPVZ01000019">
    <property type="protein sequence ID" value="GKV02648.1"/>
    <property type="molecule type" value="Genomic_DNA"/>
</dbReference>
<evidence type="ECO:0000313" key="1">
    <source>
        <dbReference type="EMBL" id="GKV02648.1"/>
    </source>
</evidence>
<protein>
    <submittedName>
        <fullName evidence="1">Uncharacterized protein</fullName>
    </submittedName>
</protein>
<accession>A0AAV5IXU1</accession>
<evidence type="ECO:0000313" key="2">
    <source>
        <dbReference type="Proteomes" id="UP001054252"/>
    </source>
</evidence>
<proteinExistence type="predicted"/>
<keyword evidence="2" id="KW-1185">Reference proteome</keyword>
<name>A0AAV5IXU1_9ROSI</name>